<accession>A0A8I2H0C4</accession>
<gene>
    <name evidence="2" type="ORF">F9Y85_06730</name>
    <name evidence="3" type="ORF">R5H13_22990</name>
</gene>
<name>A0A8I2H0C4_9GAMM</name>
<dbReference type="AlphaFoldDB" id="A0A8I2H0C4"/>
<keyword evidence="5" id="KW-1185">Reference proteome</keyword>
<dbReference type="RefSeq" id="WP_039496440.1">
    <property type="nucleotide sequence ID" value="NZ_CBCSDF010000004.1"/>
</dbReference>
<dbReference type="Proteomes" id="UP000646877">
    <property type="component" value="Unassembled WGS sequence"/>
</dbReference>
<evidence type="ECO:0000313" key="3">
    <source>
        <dbReference type="EMBL" id="WOX30748.1"/>
    </source>
</evidence>
<feature type="signal peptide" evidence="1">
    <location>
        <begin position="1"/>
        <end position="18"/>
    </location>
</feature>
<feature type="chain" id="PRO_5044460511" description="SnoaL-like domain-containing protein" evidence="1">
    <location>
        <begin position="19"/>
        <end position="154"/>
    </location>
</feature>
<evidence type="ECO:0000256" key="1">
    <source>
        <dbReference type="SAM" id="SignalP"/>
    </source>
</evidence>
<proteinExistence type="predicted"/>
<evidence type="ECO:0000313" key="2">
    <source>
        <dbReference type="EMBL" id="NLR21013.1"/>
    </source>
</evidence>
<organism evidence="2 4">
    <name type="scientific">Pseudoalteromonas maricaloris</name>
    <dbReference type="NCBI Taxonomy" id="184924"/>
    <lineage>
        <taxon>Bacteria</taxon>
        <taxon>Pseudomonadati</taxon>
        <taxon>Pseudomonadota</taxon>
        <taxon>Gammaproteobacteria</taxon>
        <taxon>Alteromonadales</taxon>
        <taxon>Pseudoalteromonadaceae</taxon>
        <taxon>Pseudoalteromonas</taxon>
    </lineage>
</organism>
<keyword evidence="1" id="KW-0732">Signal</keyword>
<sequence>MRAAILFILFTFSSQLLAETDTTKINKLFDSYMSKYNHYLQTGDLPTSPQLYTDTLMLMSSSSKPSVITQTQMNKQVQVFLTRLKEQGVNYVKWSKVNIHFLDKNIALVSNIAERYTQSGALFNKVGASYYVYLVDGEWKISAFAVHDAKNTLL</sequence>
<dbReference type="EMBL" id="WEIA01000003">
    <property type="protein sequence ID" value="NLR21013.1"/>
    <property type="molecule type" value="Genomic_DNA"/>
</dbReference>
<evidence type="ECO:0008006" key="6">
    <source>
        <dbReference type="Google" id="ProtNLM"/>
    </source>
</evidence>
<dbReference type="EMBL" id="CP137579">
    <property type="protein sequence ID" value="WOX30748.1"/>
    <property type="molecule type" value="Genomic_DNA"/>
</dbReference>
<evidence type="ECO:0000313" key="5">
    <source>
        <dbReference type="Proteomes" id="UP001304419"/>
    </source>
</evidence>
<reference evidence="3 5" key="2">
    <citation type="submission" date="2023-10" db="EMBL/GenBank/DDBJ databases">
        <title>To unveil natural product biosynthetic capacity in Pseudoalteromonas.</title>
        <authorList>
            <person name="Wang J."/>
        </authorList>
    </citation>
    <scope>NUCLEOTIDE SEQUENCE [LARGE SCALE GENOMIC DNA]</scope>
    <source>
        <strain evidence="3 5">DSM 15914</strain>
    </source>
</reference>
<reference evidence="2" key="1">
    <citation type="submission" date="2019-10" db="EMBL/GenBank/DDBJ databases">
        <authorList>
            <person name="Paulsen S."/>
        </authorList>
    </citation>
    <scope>NUCLEOTIDE SEQUENCE</scope>
    <source>
        <strain evidence="2">LMG 19692</strain>
    </source>
</reference>
<protein>
    <recommendedName>
        <fullName evidence="6">SnoaL-like domain-containing protein</fullName>
    </recommendedName>
</protein>
<evidence type="ECO:0000313" key="4">
    <source>
        <dbReference type="Proteomes" id="UP000646877"/>
    </source>
</evidence>
<dbReference type="Proteomes" id="UP001304419">
    <property type="component" value="Chromosome 2"/>
</dbReference>